<feature type="transmembrane region" description="Helical" evidence="1">
    <location>
        <begin position="295"/>
        <end position="317"/>
    </location>
</feature>
<dbReference type="PANTHER" id="PTHR30569">
    <property type="entry name" value="CYTOSINE TRANSPORTER CODB"/>
    <property type="match status" value="1"/>
</dbReference>
<feature type="transmembrane region" description="Helical" evidence="1">
    <location>
        <begin position="363"/>
        <end position="384"/>
    </location>
</feature>
<evidence type="ECO:0000313" key="2">
    <source>
        <dbReference type="EMBL" id="HBU53146.1"/>
    </source>
</evidence>
<feature type="transmembrane region" description="Helical" evidence="1">
    <location>
        <begin position="96"/>
        <end position="117"/>
    </location>
</feature>
<feature type="transmembrane region" description="Helical" evidence="1">
    <location>
        <begin position="525"/>
        <end position="543"/>
    </location>
</feature>
<proteinExistence type="predicted"/>
<dbReference type="Proteomes" id="UP000264779">
    <property type="component" value="Unassembled WGS sequence"/>
</dbReference>
<protein>
    <submittedName>
        <fullName evidence="2">Nucleoside transporter</fullName>
    </submittedName>
</protein>
<evidence type="ECO:0000256" key="1">
    <source>
        <dbReference type="SAM" id="Phobius"/>
    </source>
</evidence>
<feature type="transmembrane region" description="Helical" evidence="1">
    <location>
        <begin position="259"/>
        <end position="283"/>
    </location>
</feature>
<dbReference type="AlphaFoldDB" id="A0A358E3P8"/>
<dbReference type="GO" id="GO:0005886">
    <property type="term" value="C:plasma membrane"/>
    <property type="evidence" value="ECO:0007669"/>
    <property type="project" value="TreeGrafter"/>
</dbReference>
<feature type="transmembrane region" description="Helical" evidence="1">
    <location>
        <begin position="404"/>
        <end position="423"/>
    </location>
</feature>
<keyword evidence="1" id="KW-0812">Transmembrane</keyword>
<name>A0A358E3P8_9ALTE</name>
<sequence>MLNEFEMEPVAPESLKSSKSFIASFAGEHVAGTEFVIGALFVSWGVSTGDLLIGLLIGNTLAVLTWALITAPIATDTRLTLYAYLEKIAGPGTIKVYSLVNGVLFCILAGAMVTVSASAVRVLFDLPAQVNWYPTDAGFVIVALTVGAVVSYIAMNGFTKVTRFAEVCAPWMILMFIIGAVISLPVLVAQPDSISQISNLNDLYTLAESYIWVESQSDIGLMHVAAFAWVANLSMHGSLGDLTLLRYAKRSHYGYYSSLGMFIGHYLAWICAGVMGAAAGLLLNQNVTQLDAGEVAFQTLGLVGILAVIIAGWTTSNPTIYRAGLAFQSINHKWNRKAVTLLTGIVTTIIACFPFVFTGLLDFVGVMGLMLSPVGAVIVTEHWIFPRLGLTRYWNSYKRNTTNYAAIISWLSALSLAMVLNYYFNIHLFFLVVPVWIWSTLCYLGMSFLAGAKQTYEEAEIYEKQELSRKEAESKYLNNEQLNKVTTKKEHGNRMCEWVANLSLLSLAFIASGIFLGLSHNSIKMWLIFPTIIYFVSASYRIFKVRDT</sequence>
<feature type="transmembrane region" description="Helical" evidence="1">
    <location>
        <begin position="167"/>
        <end position="188"/>
    </location>
</feature>
<feature type="transmembrane region" description="Helical" evidence="1">
    <location>
        <begin position="137"/>
        <end position="155"/>
    </location>
</feature>
<dbReference type="GO" id="GO:0015209">
    <property type="term" value="F:cytosine transmembrane transporter activity"/>
    <property type="evidence" value="ECO:0007669"/>
    <property type="project" value="InterPro"/>
</dbReference>
<feature type="transmembrane region" description="Helical" evidence="1">
    <location>
        <begin position="429"/>
        <end position="450"/>
    </location>
</feature>
<gene>
    <name evidence="2" type="ORF">DEB45_17990</name>
</gene>
<accession>A0A358E3P8</accession>
<dbReference type="InterPro" id="IPR030191">
    <property type="entry name" value="CodB"/>
</dbReference>
<keyword evidence="1" id="KW-0472">Membrane</keyword>
<comment type="caution">
    <text evidence="2">The sequence shown here is derived from an EMBL/GenBank/DDBJ whole genome shotgun (WGS) entry which is preliminary data.</text>
</comment>
<dbReference type="Gene3D" id="1.10.4160.10">
    <property type="entry name" value="Hydantoin permease"/>
    <property type="match status" value="1"/>
</dbReference>
<feature type="transmembrane region" description="Helical" evidence="1">
    <location>
        <begin position="498"/>
        <end position="519"/>
    </location>
</feature>
<organism evidence="2 3">
    <name type="scientific">Alteromonas australica</name>
    <dbReference type="NCBI Taxonomy" id="589873"/>
    <lineage>
        <taxon>Bacteria</taxon>
        <taxon>Pseudomonadati</taxon>
        <taxon>Pseudomonadota</taxon>
        <taxon>Gammaproteobacteria</taxon>
        <taxon>Alteromonadales</taxon>
        <taxon>Alteromonadaceae</taxon>
        <taxon>Alteromonas/Salinimonas group</taxon>
        <taxon>Alteromonas</taxon>
    </lineage>
</organism>
<feature type="transmembrane region" description="Helical" evidence="1">
    <location>
        <begin position="52"/>
        <end position="75"/>
    </location>
</feature>
<dbReference type="PANTHER" id="PTHR30569:SF0">
    <property type="entry name" value="CYTOSINE PERMEASE"/>
    <property type="match status" value="1"/>
</dbReference>
<keyword evidence="1" id="KW-1133">Transmembrane helix</keyword>
<reference evidence="2 3" key="1">
    <citation type="journal article" date="2018" name="Nat. Biotechnol.">
        <title>A standardized bacterial taxonomy based on genome phylogeny substantially revises the tree of life.</title>
        <authorList>
            <person name="Parks D.H."/>
            <person name="Chuvochina M."/>
            <person name="Waite D.W."/>
            <person name="Rinke C."/>
            <person name="Skarshewski A."/>
            <person name="Chaumeil P.A."/>
            <person name="Hugenholtz P."/>
        </authorList>
    </citation>
    <scope>NUCLEOTIDE SEQUENCE [LARGE SCALE GENOMIC DNA]</scope>
    <source>
        <strain evidence="2">UBA11621</strain>
    </source>
</reference>
<dbReference type="EMBL" id="DONK01000277">
    <property type="protein sequence ID" value="HBU53146.1"/>
    <property type="molecule type" value="Genomic_DNA"/>
</dbReference>
<feature type="transmembrane region" description="Helical" evidence="1">
    <location>
        <begin position="219"/>
        <end position="239"/>
    </location>
</feature>
<feature type="transmembrane region" description="Helical" evidence="1">
    <location>
        <begin position="338"/>
        <end position="357"/>
    </location>
</feature>
<feature type="transmembrane region" description="Helical" evidence="1">
    <location>
        <begin position="21"/>
        <end position="46"/>
    </location>
</feature>
<evidence type="ECO:0000313" key="3">
    <source>
        <dbReference type="Proteomes" id="UP000264779"/>
    </source>
</evidence>